<dbReference type="EMBL" id="JAPNKE010000002">
    <property type="protein sequence ID" value="MCY1005060.1"/>
    <property type="molecule type" value="Genomic_DNA"/>
</dbReference>
<dbReference type="RefSeq" id="WP_267766681.1">
    <property type="nucleotide sequence ID" value="NZ_JAPNKE010000002.1"/>
</dbReference>
<dbReference type="PANTHER" id="PTHR30203">
    <property type="entry name" value="OUTER MEMBRANE CATION EFFLUX PROTEIN"/>
    <property type="match status" value="1"/>
</dbReference>
<keyword evidence="2" id="KW-0732">Signal</keyword>
<feature type="signal peptide" evidence="2">
    <location>
        <begin position="1"/>
        <end position="29"/>
    </location>
</feature>
<organism evidence="3 4">
    <name type="scientific">Nannocystis pusilla</name>
    <dbReference type="NCBI Taxonomy" id="889268"/>
    <lineage>
        <taxon>Bacteria</taxon>
        <taxon>Pseudomonadati</taxon>
        <taxon>Myxococcota</taxon>
        <taxon>Polyangia</taxon>
        <taxon>Nannocystales</taxon>
        <taxon>Nannocystaceae</taxon>
        <taxon>Nannocystis</taxon>
    </lineage>
</organism>
<dbReference type="InterPro" id="IPR010131">
    <property type="entry name" value="MdtP/NodT-like"/>
</dbReference>
<dbReference type="PANTHER" id="PTHR30203:SF24">
    <property type="entry name" value="BLR4935 PROTEIN"/>
    <property type="match status" value="1"/>
</dbReference>
<reference evidence="3" key="1">
    <citation type="submission" date="2022-11" db="EMBL/GenBank/DDBJ databases">
        <title>Minimal conservation of predation-associated metabolite biosynthetic gene clusters underscores biosynthetic potential of Myxococcota including descriptions for ten novel species: Archangium lansinium sp. nov., Myxococcus landrumus sp. nov., Nannocystis bai.</title>
        <authorList>
            <person name="Ahearne A."/>
            <person name="Stevens C."/>
            <person name="Phillips K."/>
        </authorList>
    </citation>
    <scope>NUCLEOTIDE SEQUENCE</scope>
    <source>
        <strain evidence="3">Na p29</strain>
    </source>
</reference>
<dbReference type="Proteomes" id="UP001150924">
    <property type="component" value="Unassembled WGS sequence"/>
</dbReference>
<comment type="caution">
    <text evidence="3">The sequence shown here is derived from an EMBL/GenBank/DDBJ whole genome shotgun (WGS) entry which is preliminary data.</text>
</comment>
<protein>
    <submittedName>
        <fullName evidence="3">TolC family protein</fullName>
    </submittedName>
</protein>
<comment type="similarity">
    <text evidence="1">Belongs to the outer membrane factor (OMF) (TC 1.B.17) family.</text>
</comment>
<dbReference type="AlphaFoldDB" id="A0A9X3EJX7"/>
<name>A0A9X3EJX7_9BACT</name>
<dbReference type="SUPFAM" id="SSF56954">
    <property type="entry name" value="Outer membrane efflux proteins (OEP)"/>
    <property type="match status" value="1"/>
</dbReference>
<keyword evidence="4" id="KW-1185">Reference proteome</keyword>
<sequence length="433" mass="47726">MSRSQARARRLRVRGAGLVLIWLSGQASAAPPTPVEAMRVEEAVDEALGHNLELLARRYEVPLARAEIVSARLRLNPTLSFGADHLDLLGTHYDNVNHAGPEEFFVRTDWLFRVGRKRKRRIEVAETGVAVAEQRLRDAVRLLVRDVQSACVDVQAAAAAVELAEVNRDLYARVVALNEVRVANGDLAKVDLTRAQIAELQASNELRQAEGAQRVASNNLALLLGRTASAAAIFVTGEMRADARPRALAEIQARALRERPDLRAAHGEQRFTQLDVRRQIAEGKIDLSVGVEARRQQGLAGTGNSLGFFVVVPLRLFDRNQGQIERSRQQAAQADQRALAVEQAIRFEAANAHVAYEVARELLASFEGGMLARAERVLATAEYAYRRGEASLIELIDAQRAHNDTRRTYNEARAAFARALYEIDAVTASGGWQ</sequence>
<feature type="chain" id="PRO_5040746393" evidence="2">
    <location>
        <begin position="30"/>
        <end position="433"/>
    </location>
</feature>
<evidence type="ECO:0000256" key="1">
    <source>
        <dbReference type="ARBA" id="ARBA00007613"/>
    </source>
</evidence>
<dbReference type="Gene3D" id="1.20.1600.10">
    <property type="entry name" value="Outer membrane efflux proteins (OEP)"/>
    <property type="match status" value="1"/>
</dbReference>
<dbReference type="InterPro" id="IPR003423">
    <property type="entry name" value="OMP_efflux"/>
</dbReference>
<gene>
    <name evidence="3" type="ORF">OV079_05640</name>
</gene>
<dbReference type="Pfam" id="PF02321">
    <property type="entry name" value="OEP"/>
    <property type="match status" value="2"/>
</dbReference>
<evidence type="ECO:0000313" key="3">
    <source>
        <dbReference type="EMBL" id="MCY1005060.1"/>
    </source>
</evidence>
<evidence type="ECO:0000313" key="4">
    <source>
        <dbReference type="Proteomes" id="UP001150924"/>
    </source>
</evidence>
<evidence type="ECO:0000256" key="2">
    <source>
        <dbReference type="SAM" id="SignalP"/>
    </source>
</evidence>
<proteinExistence type="inferred from homology"/>
<accession>A0A9X3EJX7</accession>
<dbReference type="GO" id="GO:0015562">
    <property type="term" value="F:efflux transmembrane transporter activity"/>
    <property type="evidence" value="ECO:0007669"/>
    <property type="project" value="InterPro"/>
</dbReference>